<feature type="binding site" evidence="1">
    <location>
        <position position="216"/>
    </location>
    <ligand>
        <name>2-oxoglutarate</name>
        <dbReference type="ChEBI" id="CHEBI:16810"/>
    </ligand>
</feature>
<dbReference type="InterPro" id="IPR005123">
    <property type="entry name" value="Oxoglu/Fe-dep_dioxygenase_dom"/>
</dbReference>
<evidence type="ECO:0000313" key="3">
    <source>
        <dbReference type="EMBL" id="EXV00707.1"/>
    </source>
</evidence>
<dbReference type="InterPro" id="IPR037151">
    <property type="entry name" value="AlkB-like_sf"/>
</dbReference>
<dbReference type="InterPro" id="IPR027450">
    <property type="entry name" value="AlkB-like"/>
</dbReference>
<sequence length="353" mass="40161">MAQKRTLDAFFTVVPKRRKENEPDQDAQAGHSAHPAYPFPIANLPALMVRDVASLPARPGRRINDQPDLDLLYFEPYIPAYLGKQMFDFLRSELPFYRVEYDIKRGGYQTHIVTPRYFTYPLALKHDIRYWAMSNVHTNCVMESCSNADRWTTVFGLDDTSYFDAGGAVTDKLSTMKANDKRYDRYPPRPIPQCLDALRKSTEAATNCKFNFCLVNYYASGADSISFHSDDERFLGAEPAIASFSLGARRDFLMKHKAPRPGESAAATEARGVKLALGSGDMVLMRGATQSSWLHSVPKRTGRNQDDGGRINITFRRAMVKDGTENYYNYNVGRGPVYRWDRTSRQMVLWERG</sequence>
<dbReference type="GO" id="GO:0008198">
    <property type="term" value="F:ferrous iron binding"/>
    <property type="evidence" value="ECO:0007669"/>
    <property type="project" value="TreeGrafter"/>
</dbReference>
<feature type="binding site" evidence="1">
    <location>
        <position position="295"/>
    </location>
    <ligand>
        <name>2-oxoglutarate</name>
        <dbReference type="ChEBI" id="CHEBI:16810"/>
    </ligand>
</feature>
<dbReference type="GO" id="GO:0051747">
    <property type="term" value="F:cytosine C-5 DNA demethylase activity"/>
    <property type="evidence" value="ECO:0007669"/>
    <property type="project" value="TreeGrafter"/>
</dbReference>
<feature type="binding site" evidence="1">
    <location>
        <position position="310"/>
    </location>
    <ligand>
        <name>2-oxoglutarate</name>
        <dbReference type="ChEBI" id="CHEBI:16810"/>
    </ligand>
</feature>
<comment type="caution">
    <text evidence="3">The sequence shown here is derived from an EMBL/GenBank/DDBJ whole genome shotgun (WGS) entry which is preliminary data.</text>
</comment>
<dbReference type="EMBL" id="JELW01000011">
    <property type="protein sequence ID" value="EXV00707.1"/>
    <property type="molecule type" value="Genomic_DNA"/>
</dbReference>
<dbReference type="PANTHER" id="PTHR31573">
    <property type="entry name" value="ALPHA-KETOGLUTARATE-DEPENDENT DIOXYGENASE ALKB HOMOLOG 2"/>
    <property type="match status" value="1"/>
</dbReference>
<feature type="binding site" evidence="1">
    <location>
        <position position="228"/>
    </location>
    <ligand>
        <name>2-oxoglutarate</name>
        <dbReference type="ChEBI" id="CHEBI:16810"/>
    </ligand>
</feature>
<dbReference type="SUPFAM" id="SSF51197">
    <property type="entry name" value="Clavaminate synthase-like"/>
    <property type="match status" value="1"/>
</dbReference>
<dbReference type="GO" id="GO:0035516">
    <property type="term" value="F:broad specificity oxidative DNA demethylase activity"/>
    <property type="evidence" value="ECO:0007669"/>
    <property type="project" value="TreeGrafter"/>
</dbReference>
<protein>
    <submittedName>
        <fullName evidence="3">2OG-Fe(II) oxygenase superfamily protein</fullName>
    </submittedName>
</protein>
<dbReference type="HOGENOM" id="CLU_048788_0_0_1"/>
<name>A0A0A1UTS9_9HYPO</name>
<dbReference type="OrthoDB" id="545910at2759"/>
<dbReference type="eggNOG" id="ENOG502R3Q4">
    <property type="taxonomic scope" value="Eukaryota"/>
</dbReference>
<dbReference type="Proteomes" id="UP000030151">
    <property type="component" value="Unassembled WGS sequence"/>
</dbReference>
<gene>
    <name evidence="3" type="ORF">X797_006115</name>
</gene>
<feature type="domain" description="Fe2OG dioxygenase" evidence="2">
    <location>
        <begin position="209"/>
        <end position="319"/>
    </location>
</feature>
<dbReference type="Gene3D" id="2.60.120.590">
    <property type="entry name" value="Alpha-ketoglutarate-dependent dioxygenase AlkB-like"/>
    <property type="match status" value="1"/>
</dbReference>
<feature type="binding site" evidence="1">
    <location>
        <position position="314"/>
    </location>
    <ligand>
        <name>2-oxoglutarate</name>
        <dbReference type="ChEBI" id="CHEBI:16810"/>
    </ligand>
</feature>
<dbReference type="PANTHER" id="PTHR31573:SF1">
    <property type="entry name" value="DNA OXIDATIVE DEMETHYLASE ALKBH2"/>
    <property type="match status" value="1"/>
</dbReference>
<evidence type="ECO:0000256" key="1">
    <source>
        <dbReference type="PIRSR" id="PIRSR632852-1"/>
    </source>
</evidence>
<accession>A0A0A1UTS9</accession>
<feature type="binding site" evidence="1">
    <location>
        <position position="218"/>
    </location>
    <ligand>
        <name>2-oxoglutarate</name>
        <dbReference type="ChEBI" id="CHEBI:16810"/>
    </ligand>
</feature>
<dbReference type="InterPro" id="IPR032852">
    <property type="entry name" value="ALKBH2"/>
</dbReference>
<feature type="binding site" evidence="1">
    <location>
        <position position="316"/>
    </location>
    <ligand>
        <name>2-oxoglutarate</name>
        <dbReference type="ChEBI" id="CHEBI:16810"/>
    </ligand>
</feature>
<feature type="binding site" evidence="1">
    <location>
        <position position="231"/>
    </location>
    <ligand>
        <name>substrate</name>
    </ligand>
</feature>
<dbReference type="AlphaFoldDB" id="A0A0A1UTS9"/>
<evidence type="ECO:0000259" key="2">
    <source>
        <dbReference type="PROSITE" id="PS51471"/>
    </source>
</evidence>
<proteinExistence type="predicted"/>
<evidence type="ECO:0000313" key="4">
    <source>
        <dbReference type="Proteomes" id="UP000030151"/>
    </source>
</evidence>
<organism evidence="3 4">
    <name type="scientific">Metarhizium robertsii</name>
    <dbReference type="NCBI Taxonomy" id="568076"/>
    <lineage>
        <taxon>Eukaryota</taxon>
        <taxon>Fungi</taxon>
        <taxon>Dikarya</taxon>
        <taxon>Ascomycota</taxon>
        <taxon>Pezizomycotina</taxon>
        <taxon>Sordariomycetes</taxon>
        <taxon>Hypocreomycetidae</taxon>
        <taxon>Hypocreales</taxon>
        <taxon>Clavicipitaceae</taxon>
        <taxon>Metarhizium</taxon>
    </lineage>
</organism>
<reference evidence="3 4" key="1">
    <citation type="submission" date="2014-02" db="EMBL/GenBank/DDBJ databases">
        <title>The genome sequence of the entomopathogenic fungus Metarhizium robertsii ARSEF 2575.</title>
        <authorList>
            <person name="Giuliano Garisto Donzelli B."/>
            <person name="Roe B.A."/>
            <person name="Macmil S.L."/>
            <person name="Krasnoff S.B."/>
            <person name="Gibson D.M."/>
        </authorList>
    </citation>
    <scope>NUCLEOTIDE SEQUENCE [LARGE SCALE GENOMIC DNA]</scope>
    <source>
        <strain evidence="3 4">ARSEF 2575</strain>
    </source>
</reference>
<dbReference type="PROSITE" id="PS51471">
    <property type="entry name" value="FE2OG_OXY"/>
    <property type="match status" value="1"/>
</dbReference>
<dbReference type="Pfam" id="PF13532">
    <property type="entry name" value="2OG-FeII_Oxy_2"/>
    <property type="match status" value="1"/>
</dbReference>
<dbReference type="GO" id="GO:0006307">
    <property type="term" value="P:DNA alkylation repair"/>
    <property type="evidence" value="ECO:0007669"/>
    <property type="project" value="TreeGrafter"/>
</dbReference>